<dbReference type="InterPro" id="IPR000160">
    <property type="entry name" value="GGDEF_dom"/>
</dbReference>
<dbReference type="GO" id="GO:0005886">
    <property type="term" value="C:plasma membrane"/>
    <property type="evidence" value="ECO:0007669"/>
    <property type="project" value="TreeGrafter"/>
</dbReference>
<dbReference type="InterPro" id="IPR050469">
    <property type="entry name" value="Diguanylate_Cyclase"/>
</dbReference>
<dbReference type="SUPFAM" id="SSF141868">
    <property type="entry name" value="EAL domain-like"/>
    <property type="match status" value="1"/>
</dbReference>
<evidence type="ECO:0000313" key="4">
    <source>
        <dbReference type="Proteomes" id="UP000051655"/>
    </source>
</evidence>
<keyword evidence="1" id="KW-1133">Transmembrane helix</keyword>
<dbReference type="InterPro" id="IPR043128">
    <property type="entry name" value="Rev_trsase/Diguanyl_cyclase"/>
</dbReference>
<dbReference type="PANTHER" id="PTHR45138:SF9">
    <property type="entry name" value="DIGUANYLATE CYCLASE DGCM-RELATED"/>
    <property type="match status" value="1"/>
</dbReference>
<evidence type="ECO:0000256" key="1">
    <source>
        <dbReference type="SAM" id="Phobius"/>
    </source>
</evidence>
<dbReference type="PROSITE" id="PS50887">
    <property type="entry name" value="GGDEF"/>
    <property type="match status" value="1"/>
</dbReference>
<dbReference type="EMBL" id="JQBP01000001">
    <property type="protein sequence ID" value="KRN75548.1"/>
    <property type="molecule type" value="Genomic_DNA"/>
</dbReference>
<feature type="transmembrane region" description="Helical" evidence="1">
    <location>
        <begin position="89"/>
        <end position="110"/>
    </location>
</feature>
<dbReference type="SMART" id="SM00267">
    <property type="entry name" value="GGDEF"/>
    <property type="match status" value="1"/>
</dbReference>
<dbReference type="RefSeq" id="WP_057753195.1">
    <property type="nucleotide sequence ID" value="NZ_JQBP01000001.1"/>
</dbReference>
<accession>A0A0R2JL86</accession>
<dbReference type="Pfam" id="PF00990">
    <property type="entry name" value="GGDEF"/>
    <property type="match status" value="1"/>
</dbReference>
<evidence type="ECO:0000259" key="2">
    <source>
        <dbReference type="PROSITE" id="PS50887"/>
    </source>
</evidence>
<feature type="transmembrane region" description="Helical" evidence="1">
    <location>
        <begin position="122"/>
        <end position="142"/>
    </location>
</feature>
<dbReference type="InterPro" id="IPR035919">
    <property type="entry name" value="EAL_sf"/>
</dbReference>
<keyword evidence="1" id="KW-0812">Transmembrane</keyword>
<feature type="transmembrane region" description="Helical" evidence="1">
    <location>
        <begin position="7"/>
        <end position="30"/>
    </location>
</feature>
<dbReference type="PATRIC" id="fig|1616.3.peg.32"/>
<dbReference type="InterPro" id="IPR029787">
    <property type="entry name" value="Nucleotide_cyclase"/>
</dbReference>
<dbReference type="GO" id="GO:1902201">
    <property type="term" value="P:negative regulation of bacterial-type flagellum-dependent cell motility"/>
    <property type="evidence" value="ECO:0007669"/>
    <property type="project" value="TreeGrafter"/>
</dbReference>
<dbReference type="STRING" id="1616.IV73_GL000032"/>
<feature type="domain" description="GGDEF" evidence="2">
    <location>
        <begin position="188"/>
        <end position="324"/>
    </location>
</feature>
<dbReference type="Gene3D" id="3.20.20.450">
    <property type="entry name" value="EAL domain"/>
    <property type="match status" value="1"/>
</dbReference>
<keyword evidence="4" id="KW-1185">Reference proteome</keyword>
<dbReference type="PANTHER" id="PTHR45138">
    <property type="entry name" value="REGULATORY COMPONENTS OF SENSORY TRANSDUCTION SYSTEM"/>
    <property type="match status" value="1"/>
</dbReference>
<comment type="caution">
    <text evidence="3">The sequence shown here is derived from an EMBL/GenBank/DDBJ whole genome shotgun (WGS) entry which is preliminary data.</text>
</comment>
<dbReference type="CDD" id="cd01949">
    <property type="entry name" value="GGDEF"/>
    <property type="match status" value="1"/>
</dbReference>
<protein>
    <recommendedName>
        <fullName evidence="2">GGDEF domain-containing protein</fullName>
    </recommendedName>
</protein>
<dbReference type="GO" id="GO:0052621">
    <property type="term" value="F:diguanylate cyclase activity"/>
    <property type="evidence" value="ECO:0007669"/>
    <property type="project" value="TreeGrafter"/>
</dbReference>
<organism evidence="3 4">
    <name type="scientific">Weissella kandleri</name>
    <dbReference type="NCBI Taxonomy" id="1616"/>
    <lineage>
        <taxon>Bacteria</taxon>
        <taxon>Bacillati</taxon>
        <taxon>Bacillota</taxon>
        <taxon>Bacilli</taxon>
        <taxon>Lactobacillales</taxon>
        <taxon>Lactobacillaceae</taxon>
        <taxon>Weissella</taxon>
    </lineage>
</organism>
<dbReference type="AlphaFoldDB" id="A0A0R2JL86"/>
<name>A0A0R2JL86_9LACO</name>
<dbReference type="Gene3D" id="3.30.70.270">
    <property type="match status" value="1"/>
</dbReference>
<sequence length="552" mass="63745">MFYFSGSIALVFHDIALFLLVIPFLYIGGFNLFERILQFGAIGYVWIAHHTGLMVQGANMSDPLVIIAFAVTIALLFASMIPVVHERIIYHWVHGIIYFFLLAFLFWETLPRVSMNIEINPLNSALGVIIFVAMNVIVLIVWTRGVSNESDNHFEKQADYDALTKAKSFALFKHDSNATFHYSTTVRMPLTVIEWDIDRFKQINDSYGHSAGNQILMDTTNIVREALKNTELNADLYRTGGEEFTIIIPDCSLDQALPVMKKIWNDIRTTDFYYNSKLIDVTISMGGTELHPEDEAFNTIYNRADQALYHSKRNGRNQVSLDDKTVYSGNRRQQVMAMFAYLKQPIMKLDNSHFTNIANELVLQKYDFGTYRWHSDTDLRSNFSIQVDLINELFEPTTAAKLHLNMTLEQMFDRDNCKDFLATVKKYPQIQFVLEITNLNHLKPTNHERFAKWIDFLHQHNVKILWDDVNSQIDFTILQQVDGIKYHLQAHPNLQLQIQQLKPWIRYCQEHELIGIVSNVSTKEQLTNLQDQLGITQAQGPYFGIPELPTIS</sequence>
<proteinExistence type="predicted"/>
<dbReference type="NCBIfam" id="TIGR00254">
    <property type="entry name" value="GGDEF"/>
    <property type="match status" value="1"/>
</dbReference>
<keyword evidence="1" id="KW-0472">Membrane</keyword>
<dbReference type="SUPFAM" id="SSF55073">
    <property type="entry name" value="Nucleotide cyclase"/>
    <property type="match status" value="1"/>
</dbReference>
<reference evidence="3 4" key="1">
    <citation type="journal article" date="2015" name="Genome Announc.">
        <title>Expanding the biotechnology potential of lactobacilli through comparative genomics of 213 strains and associated genera.</title>
        <authorList>
            <person name="Sun Z."/>
            <person name="Harris H.M."/>
            <person name="McCann A."/>
            <person name="Guo C."/>
            <person name="Argimon S."/>
            <person name="Zhang W."/>
            <person name="Yang X."/>
            <person name="Jeffery I.B."/>
            <person name="Cooney J.C."/>
            <person name="Kagawa T.F."/>
            <person name="Liu W."/>
            <person name="Song Y."/>
            <person name="Salvetti E."/>
            <person name="Wrobel A."/>
            <person name="Rasinkangas P."/>
            <person name="Parkhill J."/>
            <person name="Rea M.C."/>
            <person name="O'Sullivan O."/>
            <person name="Ritari J."/>
            <person name="Douillard F.P."/>
            <person name="Paul Ross R."/>
            <person name="Yang R."/>
            <person name="Briner A.E."/>
            <person name="Felis G.E."/>
            <person name="de Vos W.M."/>
            <person name="Barrangou R."/>
            <person name="Klaenhammer T.R."/>
            <person name="Caufield P.W."/>
            <person name="Cui Y."/>
            <person name="Zhang H."/>
            <person name="O'Toole P.W."/>
        </authorList>
    </citation>
    <scope>NUCLEOTIDE SEQUENCE [LARGE SCALE GENOMIC DNA]</scope>
    <source>
        <strain evidence="3 4">DSM 20593</strain>
    </source>
</reference>
<dbReference type="Proteomes" id="UP000051655">
    <property type="component" value="Unassembled WGS sequence"/>
</dbReference>
<evidence type="ECO:0000313" key="3">
    <source>
        <dbReference type="EMBL" id="KRN75548.1"/>
    </source>
</evidence>
<feature type="transmembrane region" description="Helical" evidence="1">
    <location>
        <begin position="64"/>
        <end position="83"/>
    </location>
</feature>
<gene>
    <name evidence="3" type="ORF">IV73_GL000032</name>
</gene>
<dbReference type="GO" id="GO:0043709">
    <property type="term" value="P:cell adhesion involved in single-species biofilm formation"/>
    <property type="evidence" value="ECO:0007669"/>
    <property type="project" value="TreeGrafter"/>
</dbReference>